<evidence type="ECO:0000313" key="2">
    <source>
        <dbReference type="Proteomes" id="UP001610432"/>
    </source>
</evidence>
<proteinExistence type="predicted"/>
<keyword evidence="2" id="KW-1185">Reference proteome</keyword>
<name>A0ABR4LGR0_9EURO</name>
<dbReference type="Proteomes" id="UP001610432">
    <property type="component" value="Unassembled WGS sequence"/>
</dbReference>
<protein>
    <submittedName>
        <fullName evidence="1">Uncharacterized protein</fullName>
    </submittedName>
</protein>
<sequence>MYCFYRAVSTYLMALFQHSDRNKENGGPRFWVESFDESRNKNLRNVMCCYTCTSTLSCACLPEKFAAGQKSFLVVECGTVVNQFMTPIKHLICFDIRTRCQNRPSPCKVTHREQLHDSDEEGAPFVTQKQECSAWRGD</sequence>
<evidence type="ECO:0000313" key="1">
    <source>
        <dbReference type="EMBL" id="KAL2863685.1"/>
    </source>
</evidence>
<comment type="caution">
    <text evidence="1">The sequence shown here is derived from an EMBL/GenBank/DDBJ whole genome shotgun (WGS) entry which is preliminary data.</text>
</comment>
<gene>
    <name evidence="1" type="ORF">BJX67DRAFT_241514</name>
</gene>
<organism evidence="1 2">
    <name type="scientific">Aspergillus lucknowensis</name>
    <dbReference type="NCBI Taxonomy" id="176173"/>
    <lineage>
        <taxon>Eukaryota</taxon>
        <taxon>Fungi</taxon>
        <taxon>Dikarya</taxon>
        <taxon>Ascomycota</taxon>
        <taxon>Pezizomycotina</taxon>
        <taxon>Eurotiomycetes</taxon>
        <taxon>Eurotiomycetidae</taxon>
        <taxon>Eurotiales</taxon>
        <taxon>Aspergillaceae</taxon>
        <taxon>Aspergillus</taxon>
        <taxon>Aspergillus subgen. Nidulantes</taxon>
    </lineage>
</organism>
<reference evidence="1 2" key="1">
    <citation type="submission" date="2024-07" db="EMBL/GenBank/DDBJ databases">
        <title>Section-level genome sequencing and comparative genomics of Aspergillus sections Usti and Cavernicolus.</title>
        <authorList>
            <consortium name="Lawrence Berkeley National Laboratory"/>
            <person name="Nybo J.L."/>
            <person name="Vesth T.C."/>
            <person name="Theobald S."/>
            <person name="Frisvad J.C."/>
            <person name="Larsen T.O."/>
            <person name="Kjaerboelling I."/>
            <person name="Rothschild-Mancinelli K."/>
            <person name="Lyhne E.K."/>
            <person name="Kogle M.E."/>
            <person name="Barry K."/>
            <person name="Clum A."/>
            <person name="Na H."/>
            <person name="Ledsgaard L."/>
            <person name="Lin J."/>
            <person name="Lipzen A."/>
            <person name="Kuo A."/>
            <person name="Riley R."/>
            <person name="Mondo S."/>
            <person name="Labutti K."/>
            <person name="Haridas S."/>
            <person name="Pangalinan J."/>
            <person name="Salamov A.A."/>
            <person name="Simmons B.A."/>
            <person name="Magnuson J.K."/>
            <person name="Chen J."/>
            <person name="Drula E."/>
            <person name="Henrissat B."/>
            <person name="Wiebenga A."/>
            <person name="Lubbers R.J."/>
            <person name="Gomes A.C."/>
            <person name="Macurrencykelacurrency M.R."/>
            <person name="Stajich J."/>
            <person name="Grigoriev I.V."/>
            <person name="Mortensen U.H."/>
            <person name="De Vries R.P."/>
            <person name="Baker S.E."/>
            <person name="Andersen M.R."/>
        </authorList>
    </citation>
    <scope>NUCLEOTIDE SEQUENCE [LARGE SCALE GENOMIC DNA]</scope>
    <source>
        <strain evidence="1 2">CBS 449.75</strain>
    </source>
</reference>
<dbReference type="RefSeq" id="XP_070882664.1">
    <property type="nucleotide sequence ID" value="XM_071026102.1"/>
</dbReference>
<dbReference type="GeneID" id="98141174"/>
<accession>A0ABR4LGR0</accession>
<dbReference type="EMBL" id="JBFXLQ010000049">
    <property type="protein sequence ID" value="KAL2863685.1"/>
    <property type="molecule type" value="Genomic_DNA"/>
</dbReference>